<evidence type="ECO:0000256" key="2">
    <source>
        <dbReference type="ARBA" id="ARBA00012438"/>
    </source>
</evidence>
<evidence type="ECO:0000256" key="4">
    <source>
        <dbReference type="SAM" id="Phobius"/>
    </source>
</evidence>
<evidence type="ECO:0000259" key="5">
    <source>
        <dbReference type="PROSITE" id="PS50109"/>
    </source>
</evidence>
<sequence length="1040" mass="117285">MTFSCLCQAATSYDPRLFSPLLFAAEADGKLANKEILKLAQDDRGFIWVGTQKGLFRFDGYENLKMTSEGMPFDVSGIYVRSLLADGDVLWIGTMTSGLLRLDLRTYEFSHFSHDDGDPASLGGNQVNAIKKDAEGRLWLAHSFGLDRLDLTTRKFSHFNSADNARERFFNYLLDLEVDGDGTLWLSTAKGLAKMAPGGQQFALVKEPGLLNGVVIRRLHLAQDGRIWLATQKQGTYILNRDRRTAIKLDSPDSRADAANTAIVETGDGQVWLSGTLGLEIRDANTGQLQKELRGNLLDKHGLRGDFAYPLLRTKDGLVWIGVSNFGLQFFNPQTQRFHYFDRFSPQLEDTFSSYLANLIKVSESQLIIFNQHQPIELDLTTGKTEPLLKDPSLSKQSFFSGIRETENIYWLGGGNGNIFRLDRKLGTAEEFRLPLAKTEGVYVRHLALGKQGELWVGSDRGLARLDLASRSFTVPHNTDGSPVINYVRRLMVDDHNRLWIATTSGFGLIDSGRQQMRFYSGKQGIDGTLRHDFIVQFLQNRRGEILVYHNAGIDRLVSEHDGMLHFEPFATEAIGQIDNEDGLLQLENGQYWLGTRLLLDEDGKLLQALNEADGALATGHSNYFQRLNDGQLLHASRDALVLLDQDPGIKGQDRAPLVVTELMVGNQKLNFDYRQPRIKVPSTANQFSLRFAALDFSDPRANQYRYKLEGYDSDWVSTPADLRQAKYTSLPPGQYRLLVEGSNRTGNWSGSPLVLDVDIEPKFFQTLWFRLLSLLLLGLMLYWLFRWRLAVAKAKQREVFEKREALRKAEMMSELMEQKNQMLAEVTHDLRTPLAMVKIQLEALQDGVLQPDDRSYELLQKRIANLNHLVGDIYQLSLMDSGALILNRQPTQISELLASSVESFRPMMQQKAIQLTLTDETSHQLEPLLDQGRMMQLMNNLLKNSYRYTDDWGQARVVLSQDDNWLVIEVEDSKPAITTEELARIFERLYRAGSTKDRSQSGSGLGLWICKSIVEAHGGEISASASSLGGLAIRIRLPL</sequence>
<dbReference type="CDD" id="cd00082">
    <property type="entry name" value="HisKA"/>
    <property type="match status" value="1"/>
</dbReference>
<keyword evidence="4" id="KW-0472">Membrane</keyword>
<dbReference type="Gene3D" id="1.10.287.130">
    <property type="match status" value="1"/>
</dbReference>
<organism evidence="6 7">
    <name type="scientific">Shewanella cyperi</name>
    <dbReference type="NCBI Taxonomy" id="2814292"/>
    <lineage>
        <taxon>Bacteria</taxon>
        <taxon>Pseudomonadati</taxon>
        <taxon>Pseudomonadota</taxon>
        <taxon>Gammaproteobacteria</taxon>
        <taxon>Alteromonadales</taxon>
        <taxon>Shewanellaceae</taxon>
        <taxon>Shewanella</taxon>
    </lineage>
</organism>
<dbReference type="PRINTS" id="PR00344">
    <property type="entry name" value="BCTRLSENSOR"/>
</dbReference>
<dbReference type="RefSeq" id="WP_207325207.1">
    <property type="nucleotide sequence ID" value="NZ_CP071504.1"/>
</dbReference>
<dbReference type="InterPro" id="IPR004358">
    <property type="entry name" value="Sig_transdc_His_kin-like_C"/>
</dbReference>
<dbReference type="Pfam" id="PF00512">
    <property type="entry name" value="HisKA"/>
    <property type="match status" value="1"/>
</dbReference>
<proteinExistence type="predicted"/>
<dbReference type="PANTHER" id="PTHR43547:SF2">
    <property type="entry name" value="HYBRID SIGNAL TRANSDUCTION HISTIDINE KINASE C"/>
    <property type="match status" value="1"/>
</dbReference>
<evidence type="ECO:0000256" key="3">
    <source>
        <dbReference type="ARBA" id="ARBA00022553"/>
    </source>
</evidence>
<dbReference type="PROSITE" id="PS50109">
    <property type="entry name" value="HIS_KIN"/>
    <property type="match status" value="1"/>
</dbReference>
<dbReference type="KEGG" id="scyp:JYB88_01330"/>
<dbReference type="InterPro" id="IPR036097">
    <property type="entry name" value="HisK_dim/P_sf"/>
</dbReference>
<keyword evidence="3" id="KW-0597">Phosphoprotein</keyword>
<dbReference type="AlphaFoldDB" id="A0A974XKX2"/>
<dbReference type="SUPFAM" id="SSF63829">
    <property type="entry name" value="Calcium-dependent phosphotriesterase"/>
    <property type="match status" value="2"/>
</dbReference>
<dbReference type="InterPro" id="IPR003661">
    <property type="entry name" value="HisK_dim/P_dom"/>
</dbReference>
<dbReference type="SMART" id="SM00387">
    <property type="entry name" value="HATPase_c"/>
    <property type="match status" value="1"/>
</dbReference>
<dbReference type="InterPro" id="IPR011123">
    <property type="entry name" value="Y_Y_Y"/>
</dbReference>
<protein>
    <recommendedName>
        <fullName evidence="2">histidine kinase</fullName>
        <ecNumber evidence="2">2.7.13.3</ecNumber>
    </recommendedName>
</protein>
<gene>
    <name evidence="6" type="ORF">JYB88_01330</name>
</gene>
<keyword evidence="7" id="KW-1185">Reference proteome</keyword>
<reference evidence="6 7" key="1">
    <citation type="submission" date="2021-03" db="EMBL/GenBank/DDBJ databases">
        <title>Novel species identification of genus Shewanella.</title>
        <authorList>
            <person name="Liu G."/>
            <person name="Zhang Q."/>
        </authorList>
    </citation>
    <scope>NUCLEOTIDE SEQUENCE [LARGE SCALE GENOMIC DNA]</scope>
    <source>
        <strain evidence="6 7">FJAT-53726</strain>
    </source>
</reference>
<dbReference type="EMBL" id="CP071504">
    <property type="protein sequence ID" value="QSX30335.1"/>
    <property type="molecule type" value="Genomic_DNA"/>
</dbReference>
<dbReference type="Pfam" id="PF02518">
    <property type="entry name" value="HATPase_c"/>
    <property type="match status" value="1"/>
</dbReference>
<dbReference type="SMART" id="SM00388">
    <property type="entry name" value="HisKA"/>
    <property type="match status" value="1"/>
</dbReference>
<dbReference type="Proteomes" id="UP000663281">
    <property type="component" value="Chromosome"/>
</dbReference>
<dbReference type="Gene3D" id="3.30.565.10">
    <property type="entry name" value="Histidine kinase-like ATPase, C-terminal domain"/>
    <property type="match status" value="1"/>
</dbReference>
<dbReference type="Gene3D" id="2.60.40.10">
    <property type="entry name" value="Immunoglobulins"/>
    <property type="match status" value="1"/>
</dbReference>
<accession>A0A974XKX2</accession>
<dbReference type="Gene3D" id="2.130.10.10">
    <property type="entry name" value="YVTN repeat-like/Quinoprotein amine dehydrogenase"/>
    <property type="match status" value="2"/>
</dbReference>
<keyword evidence="4" id="KW-1133">Transmembrane helix</keyword>
<dbReference type="EC" id="2.7.13.3" evidence="2"/>
<dbReference type="InterPro" id="IPR015943">
    <property type="entry name" value="WD40/YVTN_repeat-like_dom_sf"/>
</dbReference>
<dbReference type="SUPFAM" id="SSF47384">
    <property type="entry name" value="Homodimeric domain of signal transducing histidine kinase"/>
    <property type="match status" value="1"/>
</dbReference>
<dbReference type="SUPFAM" id="SSF55874">
    <property type="entry name" value="ATPase domain of HSP90 chaperone/DNA topoisomerase II/histidine kinase"/>
    <property type="match status" value="1"/>
</dbReference>
<dbReference type="PANTHER" id="PTHR43547">
    <property type="entry name" value="TWO-COMPONENT HISTIDINE KINASE"/>
    <property type="match status" value="1"/>
</dbReference>
<evidence type="ECO:0000313" key="6">
    <source>
        <dbReference type="EMBL" id="QSX30335.1"/>
    </source>
</evidence>
<dbReference type="InterPro" id="IPR013783">
    <property type="entry name" value="Ig-like_fold"/>
</dbReference>
<dbReference type="InterPro" id="IPR003594">
    <property type="entry name" value="HATPase_dom"/>
</dbReference>
<evidence type="ECO:0000313" key="7">
    <source>
        <dbReference type="Proteomes" id="UP000663281"/>
    </source>
</evidence>
<dbReference type="InterPro" id="IPR005467">
    <property type="entry name" value="His_kinase_dom"/>
</dbReference>
<dbReference type="InterPro" id="IPR036890">
    <property type="entry name" value="HATPase_C_sf"/>
</dbReference>
<dbReference type="GO" id="GO:0000155">
    <property type="term" value="F:phosphorelay sensor kinase activity"/>
    <property type="evidence" value="ECO:0007669"/>
    <property type="project" value="InterPro"/>
</dbReference>
<evidence type="ECO:0000256" key="1">
    <source>
        <dbReference type="ARBA" id="ARBA00000085"/>
    </source>
</evidence>
<dbReference type="Pfam" id="PF07495">
    <property type="entry name" value="Y_Y_Y"/>
    <property type="match status" value="1"/>
</dbReference>
<feature type="domain" description="Histidine kinase" evidence="5">
    <location>
        <begin position="826"/>
        <end position="1040"/>
    </location>
</feature>
<keyword evidence="4" id="KW-0812">Transmembrane</keyword>
<comment type="catalytic activity">
    <reaction evidence="1">
        <text>ATP + protein L-histidine = ADP + protein N-phospho-L-histidine.</text>
        <dbReference type="EC" id="2.7.13.3"/>
    </reaction>
</comment>
<name>A0A974XKX2_9GAMM</name>
<feature type="transmembrane region" description="Helical" evidence="4">
    <location>
        <begin position="768"/>
        <end position="786"/>
    </location>
</feature>